<evidence type="ECO:0000313" key="3">
    <source>
        <dbReference type="EMBL" id="EDV25608.1"/>
    </source>
</evidence>
<dbReference type="RefSeq" id="XP_002111641.1">
    <property type="nucleotide sequence ID" value="XM_002111605.1"/>
</dbReference>
<dbReference type="OrthoDB" id="10258608at2759"/>
<dbReference type="Gene3D" id="1.10.1000.11">
    <property type="entry name" value="Arf Nucleotide-binding Site Opener,domain 2"/>
    <property type="match status" value="1"/>
</dbReference>
<dbReference type="SUPFAM" id="SSF48425">
    <property type="entry name" value="Sec7 domain"/>
    <property type="match status" value="1"/>
</dbReference>
<dbReference type="GeneID" id="6753364"/>
<accession>B3RW53</accession>
<protein>
    <recommendedName>
        <fullName evidence="2">SEC7 domain-containing protein</fullName>
    </recommendedName>
</protein>
<dbReference type="Pfam" id="PF01369">
    <property type="entry name" value="Sec7"/>
    <property type="match status" value="1"/>
</dbReference>
<dbReference type="Pfam" id="PF12783">
    <property type="entry name" value="Sec7-like_HUS"/>
    <property type="match status" value="1"/>
</dbReference>
<dbReference type="eggNOG" id="KOG0928">
    <property type="taxonomic scope" value="Eukaryota"/>
</dbReference>
<dbReference type="GO" id="GO:0012505">
    <property type="term" value="C:endomembrane system"/>
    <property type="evidence" value="ECO:0007669"/>
    <property type="project" value="UniProtKB-ARBA"/>
</dbReference>
<evidence type="ECO:0000259" key="2">
    <source>
        <dbReference type="PROSITE" id="PS50190"/>
    </source>
</evidence>
<feature type="domain" description="SEC7" evidence="2">
    <location>
        <begin position="628"/>
        <end position="817"/>
    </location>
</feature>
<sequence length="1718" mass="192340">MPTPRNGVYIVLGEMSLITFAIRRSAKMSSHSHQDEDHDPIMTNFTRLKQLLMTVSELSHVDANTFLNPFLDVIRSEDTTGPITGLALSSINKILSYELVSLSTTSAASAVENIADAVTHARFVGTDPGSDEVVLMKILQVLRTLLSSSVGNLMSNESVCDIMQSCFRICFEVRLSELLRRTAEHALMDMTQVLFSRLPQLKETQGGSALAIKKVSVISTLILYSLLHKRRRERKMIGGSRKSKISPSNVLANNVSSHSPTNVNADKQSLNQQEPVKVTVTGNIENQKNVIQSTDKRIANECETNSPEVDSLKVSDRSSECDTISMTSEMEQDIQDDSEMMSKRDIDEQSDNSELSPQIQSGAEINDIASNYDIKREKNYLVEPYGLPCVRELLRFLVSLINPRDRRNIEGMIHMGLSLITMALESGATYIGNSPSLLALIKDELCRSLFLLLQRENLSLFASSLRVCFFLFESMRGHLKFQLEAFVLKLMDLISTDAGRYTYEVKELALESIVQLCRLPNLVAELYINFDCETYSSNLFEELIKLLSKHVYPTAGSYLVHILALEALLSVINIVENHCNTINETGVVVAQKSAIEKGDANESVKGNVASQDSSMLNASCYDLPLPKELIQIKQRKKLMQAATEQFNVKPKNGLKFMQEHGLISSPLQSTEVATVLRENRHLSKKMIGDYIGDRKNQVILDAFVKSFSYENTLIQDALRAFLETFRLPGESPVITRILETFTNHWYVCAGEPFGNKDAAFTLAYAIIMLNVDQHNENLKKQAAMTVEDFKRNLRGVNNNADFPEDMLEEIFISIKNEEIVMPSEQVGQVRDDYNWKMLLHRGASKEGVYKFVTDGRYDQDLFLLIWGPTVAALSYIFDNASDEMIVQKAVNGFRRCALISSFYGLTKVFDSLVISLCKSTLLMHTPEKVDSIAIMFGSNYKAQLAARTVFSLSHRFGDILREGWENILNCILQLYRARLLPALMVDAEDFLDPTGSISIMPDEMANTKSDGSLLSSFYQYLLNPDTSSGRSDKPEDIEAQERAQACIKECHPEFLVTESKFLRIDSLLELIKALTFGSRGAAAHETLGTHYDEDAAVFFLELLIKVVIQNRDRIQSIWKGVREHLTNLILSSQYNFLTERAVVGMLRLGMRLLRREEMINETISSLQILLLIKPSVLRYVCKQITFGICELVRSNVTNITSVSCWNTLLSFLEVAGAGAKPPSASQIKSSPSFDNSGGSFETFETEKFDTGSTYSVADSEYSSTSQPSVFGGSSHSISQNLSMFSLPFSTVNSSQITVAETSNTGASTNAYHGRNFFVVVNKDGSDSQYNLSLSDEINKHDTRCLTKSCETLGFLIRDSAHLTPTNFPGCVHGLRVLAQATANGSVNRYNDGLTRLEPTHDRKNVKSSKYKPAKRSKESGNAKKRMQSSELIQQHSTSFDSTYSEPNIEDCYYGVSMQLLDLMHTLHIKASSVYESAQGSSPSVKKANQTPIKINAHFLWTNCWCPLLQGMAAMCLDTRKDVRNAALTNLQRSLLVHDMQKLSALEWEACFNQVLFPMLSSLIGIPNNDASTAFVNIEETRMRAAALLSKVFLQHLTQLLTLSTFTALWLTILDFMDKCMHADSTGLLSEAIPESLKNMLLVMVTARIFDEDTETYGDKELWTMTWERINLFLPNLQEELFGHTNLETRNTVSQPVRSHSTNFESTDEQESTKLDENG</sequence>
<proteinExistence type="predicted"/>
<dbReference type="HOGENOM" id="CLU_001204_2_0_1"/>
<dbReference type="InterPro" id="IPR056604">
    <property type="entry name" value="GBF1-like_TPR"/>
</dbReference>
<dbReference type="Pfam" id="PF23325">
    <property type="entry name" value="TPR_28"/>
    <property type="match status" value="1"/>
</dbReference>
<keyword evidence="4" id="KW-1185">Reference proteome</keyword>
<dbReference type="GO" id="GO:0032012">
    <property type="term" value="P:regulation of ARF protein signal transduction"/>
    <property type="evidence" value="ECO:0007669"/>
    <property type="project" value="InterPro"/>
</dbReference>
<evidence type="ECO:0000313" key="4">
    <source>
        <dbReference type="Proteomes" id="UP000009022"/>
    </source>
</evidence>
<evidence type="ECO:0000256" key="1">
    <source>
        <dbReference type="SAM" id="MobiDB-lite"/>
    </source>
</evidence>
<feature type="region of interest" description="Disordered" evidence="1">
    <location>
        <begin position="331"/>
        <end position="356"/>
    </location>
</feature>
<dbReference type="PhylomeDB" id="B3RW53"/>
<gene>
    <name evidence="3" type="ORF">TRIADDRAFT_24514</name>
</gene>
<dbReference type="GO" id="GO:0005737">
    <property type="term" value="C:cytoplasm"/>
    <property type="evidence" value="ECO:0007669"/>
    <property type="project" value="UniProtKB-ARBA"/>
</dbReference>
<dbReference type="InterPro" id="IPR032691">
    <property type="entry name" value="Mon2/Sec7/BIG1-like_HUS"/>
</dbReference>
<feature type="region of interest" description="Disordered" evidence="1">
    <location>
        <begin position="1389"/>
        <end position="1431"/>
    </location>
</feature>
<dbReference type="PANTHER" id="PTHR10663">
    <property type="entry name" value="GUANYL-NUCLEOTIDE EXCHANGE FACTOR"/>
    <property type="match status" value="1"/>
</dbReference>
<dbReference type="InterPro" id="IPR035999">
    <property type="entry name" value="Sec7_dom_sf"/>
</dbReference>
<dbReference type="KEGG" id="tad:TRIADDRAFT_24514"/>
<dbReference type="OMA" id="CRDIRHH"/>
<dbReference type="Proteomes" id="UP000009022">
    <property type="component" value="Unassembled WGS sequence"/>
</dbReference>
<name>B3RW53_TRIAD</name>
<feature type="region of interest" description="Disordered" evidence="1">
    <location>
        <begin position="1691"/>
        <end position="1718"/>
    </location>
</feature>
<dbReference type="EMBL" id="DS985244">
    <property type="protein sequence ID" value="EDV25608.1"/>
    <property type="molecule type" value="Genomic_DNA"/>
</dbReference>
<feature type="compositionally biased region" description="Polar residues" evidence="1">
    <location>
        <begin position="245"/>
        <end position="268"/>
    </location>
</feature>
<dbReference type="STRING" id="10228.B3RW53"/>
<dbReference type="GO" id="GO:0005085">
    <property type="term" value="F:guanyl-nucleotide exchange factor activity"/>
    <property type="evidence" value="ECO:0000318"/>
    <property type="project" value="GO_Central"/>
</dbReference>
<reference evidence="3 4" key="1">
    <citation type="journal article" date="2008" name="Nature">
        <title>The Trichoplax genome and the nature of placozoans.</title>
        <authorList>
            <person name="Srivastava M."/>
            <person name="Begovic E."/>
            <person name="Chapman J."/>
            <person name="Putnam N.H."/>
            <person name="Hellsten U."/>
            <person name="Kawashima T."/>
            <person name="Kuo A."/>
            <person name="Mitros T."/>
            <person name="Salamov A."/>
            <person name="Carpenter M.L."/>
            <person name="Signorovitch A.Y."/>
            <person name="Moreno M.A."/>
            <person name="Kamm K."/>
            <person name="Grimwood J."/>
            <person name="Schmutz J."/>
            <person name="Shapiro H."/>
            <person name="Grigoriev I.V."/>
            <person name="Buss L.W."/>
            <person name="Schierwater B."/>
            <person name="Dellaporta S.L."/>
            <person name="Rokhsar D.S."/>
        </authorList>
    </citation>
    <scope>NUCLEOTIDE SEQUENCE [LARGE SCALE GENOMIC DNA]</scope>
    <source>
        <strain evidence="3 4">Grell-BS-1999</strain>
    </source>
</reference>
<dbReference type="InParanoid" id="B3RW53"/>
<feature type="compositionally biased region" description="Basic residues" evidence="1">
    <location>
        <begin position="1405"/>
        <end position="1414"/>
    </location>
</feature>
<dbReference type="PROSITE" id="PS50190">
    <property type="entry name" value="SEC7"/>
    <property type="match status" value="1"/>
</dbReference>
<dbReference type="PANTHER" id="PTHR10663:SF388">
    <property type="entry name" value="GOLGI-SPECIFIC BREFELDIN A-RESISTANCE GUANINE NUCLEOTIDE EXCHANGE FACTOR 1"/>
    <property type="match status" value="1"/>
</dbReference>
<dbReference type="CDD" id="cd00171">
    <property type="entry name" value="Sec7"/>
    <property type="match status" value="1"/>
</dbReference>
<dbReference type="InterPro" id="IPR023394">
    <property type="entry name" value="Sec7_C_sf"/>
</dbReference>
<dbReference type="GO" id="GO:0016192">
    <property type="term" value="P:vesicle-mediated transport"/>
    <property type="evidence" value="ECO:0007669"/>
    <property type="project" value="UniProtKB-ARBA"/>
</dbReference>
<organism evidence="3 4">
    <name type="scientific">Trichoplax adhaerens</name>
    <name type="common">Trichoplax reptans</name>
    <dbReference type="NCBI Taxonomy" id="10228"/>
    <lineage>
        <taxon>Eukaryota</taxon>
        <taxon>Metazoa</taxon>
        <taxon>Placozoa</taxon>
        <taxon>Uniplacotomia</taxon>
        <taxon>Trichoplacea</taxon>
        <taxon>Trichoplacidae</taxon>
        <taxon>Trichoplax</taxon>
    </lineage>
</organism>
<feature type="region of interest" description="Disordered" evidence="1">
    <location>
        <begin position="236"/>
        <end position="268"/>
    </location>
</feature>
<dbReference type="Gene3D" id="1.10.220.20">
    <property type="match status" value="1"/>
</dbReference>
<dbReference type="InterPro" id="IPR000904">
    <property type="entry name" value="Sec7_dom"/>
</dbReference>
<dbReference type="FunCoup" id="B3RW53">
    <property type="interactions" value="2038"/>
</dbReference>
<dbReference type="CTD" id="6753364"/>
<feature type="compositionally biased region" description="Polar residues" evidence="1">
    <location>
        <begin position="1691"/>
        <end position="1704"/>
    </location>
</feature>
<dbReference type="SMART" id="SM00222">
    <property type="entry name" value="Sec7"/>
    <property type="match status" value="1"/>
</dbReference>